<dbReference type="InterPro" id="IPR014922">
    <property type="entry name" value="YdhG-like"/>
</dbReference>
<dbReference type="Pfam" id="PF13376">
    <property type="entry name" value="OmdA"/>
    <property type="match status" value="1"/>
</dbReference>
<protein>
    <recommendedName>
        <fullName evidence="1">YdhG-like domain-containing protein</fullName>
    </recommendedName>
</protein>
<feature type="domain" description="YdhG-like" evidence="1">
    <location>
        <begin position="19"/>
        <end position="115"/>
    </location>
</feature>
<organism evidence="2 3">
    <name type="scientific">Paraflavitalea soli</name>
    <dbReference type="NCBI Taxonomy" id="2315862"/>
    <lineage>
        <taxon>Bacteria</taxon>
        <taxon>Pseudomonadati</taxon>
        <taxon>Bacteroidota</taxon>
        <taxon>Chitinophagia</taxon>
        <taxon>Chitinophagales</taxon>
        <taxon>Chitinophagaceae</taxon>
        <taxon>Paraflavitalea</taxon>
    </lineage>
</organism>
<dbReference type="OrthoDB" id="9800461at2"/>
<sequence length="202" mass="23071">MKVFENVEGYIAQSEAFAQPILKKWRKLVLKNCPGVVETIKWGIPHFDYNGDMMCVMASYSQHCSFTFLKGALMSDPRLQKDKQLKPTQRFMGKITSLSDLPTDAVFIGLLKEAMALNEQGIKIPRGNPDTPKVIEVPDYFAKALKANPTAQKIFDSKSPSFRKSYLVWITDAKTDTTRQNRITQSLEWIAEGKDRFWQSKK</sequence>
<accession>A0A3B7MDR0</accession>
<proteinExistence type="predicted"/>
<dbReference type="Gene3D" id="3.90.1150.200">
    <property type="match status" value="1"/>
</dbReference>
<dbReference type="SUPFAM" id="SSF159888">
    <property type="entry name" value="YdhG-like"/>
    <property type="match status" value="1"/>
</dbReference>
<evidence type="ECO:0000313" key="3">
    <source>
        <dbReference type="Proteomes" id="UP000263900"/>
    </source>
</evidence>
<dbReference type="KEGG" id="pseg:D3H65_00075"/>
<reference evidence="2 3" key="1">
    <citation type="submission" date="2018-09" db="EMBL/GenBank/DDBJ databases">
        <title>Genome sequencing of strain 6GH32-13.</title>
        <authorList>
            <person name="Weon H.-Y."/>
            <person name="Heo J."/>
            <person name="Kwon S.-W."/>
        </authorList>
    </citation>
    <scope>NUCLEOTIDE SEQUENCE [LARGE SCALE GENOMIC DNA]</scope>
    <source>
        <strain evidence="2 3">5GH32-13</strain>
    </source>
</reference>
<dbReference type="Pfam" id="PF08818">
    <property type="entry name" value="DUF1801"/>
    <property type="match status" value="1"/>
</dbReference>
<dbReference type="AlphaFoldDB" id="A0A3B7MDR0"/>
<evidence type="ECO:0000259" key="1">
    <source>
        <dbReference type="Pfam" id="PF08818"/>
    </source>
</evidence>
<dbReference type="Proteomes" id="UP000263900">
    <property type="component" value="Chromosome"/>
</dbReference>
<keyword evidence="3" id="KW-1185">Reference proteome</keyword>
<evidence type="ECO:0000313" key="2">
    <source>
        <dbReference type="EMBL" id="AXY72468.1"/>
    </source>
</evidence>
<name>A0A3B7MDR0_9BACT</name>
<gene>
    <name evidence="2" type="ORF">D3H65_00075</name>
</gene>
<dbReference type="EMBL" id="CP032157">
    <property type="protein sequence ID" value="AXY72468.1"/>
    <property type="molecule type" value="Genomic_DNA"/>
</dbReference>
<dbReference type="RefSeq" id="WP_119048306.1">
    <property type="nucleotide sequence ID" value="NZ_CP032157.1"/>
</dbReference>